<dbReference type="KEGG" id="asla:NCTC11923_01571"/>
<dbReference type="STRING" id="1278298.GCA_000428685_00581"/>
<sequence>MADAHLTAFRIGALSERTAAPGITTSISRPKVFAIEAAEELATESVRTLLRTMMAQVANNGHLPPNAYDEQGKPYNYEWMKDDNSSDHPTIDIRSVLQDDKQSGQFNEWLDDPNIASSDLTQSFDAGIRDGQGTAL</sequence>
<gene>
    <name evidence="1" type="ORF">NCTC11923_01571</name>
</gene>
<evidence type="ECO:0000313" key="2">
    <source>
        <dbReference type="Proteomes" id="UP000276899"/>
    </source>
</evidence>
<dbReference type="AlphaFoldDB" id="A0A448KDE6"/>
<evidence type="ECO:0000313" key="1">
    <source>
        <dbReference type="EMBL" id="VEG74922.1"/>
    </source>
</evidence>
<keyword evidence="2" id="KW-1185">Reference proteome</keyword>
<proteinExistence type="predicted"/>
<dbReference type="RefSeq" id="WP_126412263.1">
    <property type="nucleotide sequence ID" value="NZ_CBCRWE010000017.1"/>
</dbReference>
<dbReference type="EMBL" id="LR134363">
    <property type="protein sequence ID" value="VEG74922.1"/>
    <property type="molecule type" value="Genomic_DNA"/>
</dbReference>
<organism evidence="1 2">
    <name type="scientific">Actinomyces slackii</name>
    <dbReference type="NCBI Taxonomy" id="52774"/>
    <lineage>
        <taxon>Bacteria</taxon>
        <taxon>Bacillati</taxon>
        <taxon>Actinomycetota</taxon>
        <taxon>Actinomycetes</taxon>
        <taxon>Actinomycetales</taxon>
        <taxon>Actinomycetaceae</taxon>
        <taxon>Actinomyces</taxon>
    </lineage>
</organism>
<protein>
    <submittedName>
        <fullName evidence="1">Uncharacterized protein</fullName>
    </submittedName>
</protein>
<accession>A0A448KDE6</accession>
<dbReference type="Proteomes" id="UP000276899">
    <property type="component" value="Chromosome"/>
</dbReference>
<reference evidence="1 2" key="1">
    <citation type="submission" date="2018-12" db="EMBL/GenBank/DDBJ databases">
        <authorList>
            <consortium name="Pathogen Informatics"/>
        </authorList>
    </citation>
    <scope>NUCLEOTIDE SEQUENCE [LARGE SCALE GENOMIC DNA]</scope>
    <source>
        <strain evidence="1 2">NCTC11923</strain>
    </source>
</reference>
<name>A0A448KDE6_9ACTO</name>